<dbReference type="InterPro" id="IPR009057">
    <property type="entry name" value="Homeodomain-like_sf"/>
</dbReference>
<evidence type="ECO:0000259" key="3">
    <source>
        <dbReference type="PROSITE" id="PS51294"/>
    </source>
</evidence>
<reference evidence="4" key="1">
    <citation type="submission" date="2023-07" db="EMBL/GenBank/DDBJ databases">
        <authorList>
            <consortium name="AG Swart"/>
            <person name="Singh M."/>
            <person name="Singh A."/>
            <person name="Seah K."/>
            <person name="Emmerich C."/>
        </authorList>
    </citation>
    <scope>NUCLEOTIDE SEQUENCE</scope>
    <source>
        <strain evidence="4">DP1</strain>
    </source>
</reference>
<dbReference type="SMART" id="SM00717">
    <property type="entry name" value="SANT"/>
    <property type="match status" value="2"/>
</dbReference>
<evidence type="ECO:0000313" key="5">
    <source>
        <dbReference type="Proteomes" id="UP001295684"/>
    </source>
</evidence>
<proteinExistence type="predicted"/>
<feature type="domain" description="Myb-like" evidence="2">
    <location>
        <begin position="1"/>
        <end position="57"/>
    </location>
</feature>
<feature type="region of interest" description="Disordered" evidence="1">
    <location>
        <begin position="460"/>
        <end position="510"/>
    </location>
</feature>
<feature type="compositionally biased region" description="Basic and acidic residues" evidence="1">
    <location>
        <begin position="175"/>
        <end position="185"/>
    </location>
</feature>
<gene>
    <name evidence="4" type="ORF">ECRASSUSDP1_LOCUS7440</name>
</gene>
<dbReference type="InterPro" id="IPR050560">
    <property type="entry name" value="MYB_TF"/>
</dbReference>
<keyword evidence="5" id="KW-1185">Reference proteome</keyword>
<dbReference type="GO" id="GO:0005634">
    <property type="term" value="C:nucleus"/>
    <property type="evidence" value="ECO:0007669"/>
    <property type="project" value="TreeGrafter"/>
</dbReference>
<dbReference type="SUPFAM" id="SSF46689">
    <property type="entry name" value="Homeodomain-like"/>
    <property type="match status" value="1"/>
</dbReference>
<dbReference type="GO" id="GO:0000978">
    <property type="term" value="F:RNA polymerase II cis-regulatory region sequence-specific DNA binding"/>
    <property type="evidence" value="ECO:0007669"/>
    <property type="project" value="TreeGrafter"/>
</dbReference>
<protein>
    <submittedName>
        <fullName evidence="4">Uncharacterized protein</fullName>
    </submittedName>
</protein>
<dbReference type="InterPro" id="IPR001005">
    <property type="entry name" value="SANT/Myb"/>
</dbReference>
<dbReference type="CDD" id="cd00167">
    <property type="entry name" value="SANT"/>
    <property type="match status" value="2"/>
</dbReference>
<comment type="caution">
    <text evidence="4">The sequence shown here is derived from an EMBL/GenBank/DDBJ whole genome shotgun (WGS) entry which is preliminary data.</text>
</comment>
<name>A0AAD1UJ51_EUPCR</name>
<dbReference type="Gene3D" id="1.10.10.60">
    <property type="entry name" value="Homeodomain-like"/>
    <property type="match status" value="2"/>
</dbReference>
<dbReference type="GO" id="GO:0000981">
    <property type="term" value="F:DNA-binding transcription factor activity, RNA polymerase II-specific"/>
    <property type="evidence" value="ECO:0007669"/>
    <property type="project" value="TreeGrafter"/>
</dbReference>
<feature type="compositionally biased region" description="Basic and acidic residues" evidence="1">
    <location>
        <begin position="473"/>
        <end position="485"/>
    </location>
</feature>
<evidence type="ECO:0000259" key="2">
    <source>
        <dbReference type="PROSITE" id="PS50090"/>
    </source>
</evidence>
<dbReference type="EMBL" id="CAMPGE010007248">
    <property type="protein sequence ID" value="CAI2366169.1"/>
    <property type="molecule type" value="Genomic_DNA"/>
</dbReference>
<dbReference type="PROSITE" id="PS50090">
    <property type="entry name" value="MYB_LIKE"/>
    <property type="match status" value="2"/>
</dbReference>
<feature type="domain" description="HTH myb-type" evidence="3">
    <location>
        <begin position="1"/>
        <end position="61"/>
    </location>
</feature>
<feature type="domain" description="Myb-like" evidence="2">
    <location>
        <begin position="58"/>
        <end position="108"/>
    </location>
</feature>
<dbReference type="Pfam" id="PF13921">
    <property type="entry name" value="Myb_DNA-bind_6"/>
    <property type="match status" value="1"/>
</dbReference>
<evidence type="ECO:0000256" key="1">
    <source>
        <dbReference type="SAM" id="MobiDB-lite"/>
    </source>
</evidence>
<feature type="region of interest" description="Disordered" evidence="1">
    <location>
        <begin position="161"/>
        <end position="185"/>
    </location>
</feature>
<sequence length="510" mass="58539">MSKSAGQWNPERDEYLVQLVHQVGTKKWASIVDKMKKQFPGFTQNPKQCRERWRNHLDPRVNKNPWTPEEELIFIAKHKIFGNKWAEIAKYCDGRNDNSVKNYFYSTVRKIIRKISLKKITNDLKENDVEKELTIYLSQYIYEMYSEYFNKKRKEKKMPIQENGQLDAMPVDPNEESKDAKGKGNLRTGDKYIIRKLVSMKVMPEQIQDFISSVASGTSNNAMNMDGFQMNTNNFTPSYTDNLLQMPQFGSHMRSNSCYANEPQMNLACNQPMGGVDDSQLIQSFAQFSLMNQNPYYGQQNMMDLYQMPAQSNGNDDISLENNFSNYEGQLSSIPSHMKSNRLQRSHSISRIPESSTYIKENFLFDKLGEKTCKDDTTIKNDQNPILVEEKEPTPIQNFKYFNQIQADDNLSNSSGTSKSSFISFNESGSCSSLDISFDDSGAPYIKPFRTSAFAKVKNGADCNQSNSQESSEDFHSQEREKPVEMNDGSYDAAKNKSKSSFFRLKNDEG</sequence>
<dbReference type="AlphaFoldDB" id="A0AAD1UJ51"/>
<feature type="domain" description="HTH myb-type" evidence="3">
    <location>
        <begin position="62"/>
        <end position="112"/>
    </location>
</feature>
<dbReference type="Proteomes" id="UP001295684">
    <property type="component" value="Unassembled WGS sequence"/>
</dbReference>
<evidence type="ECO:0000313" key="4">
    <source>
        <dbReference type="EMBL" id="CAI2366169.1"/>
    </source>
</evidence>
<dbReference type="InterPro" id="IPR017930">
    <property type="entry name" value="Myb_dom"/>
</dbReference>
<dbReference type="PROSITE" id="PS51294">
    <property type="entry name" value="HTH_MYB"/>
    <property type="match status" value="2"/>
</dbReference>
<dbReference type="PANTHER" id="PTHR45614:SF25">
    <property type="entry name" value="MYB PROTEIN"/>
    <property type="match status" value="1"/>
</dbReference>
<organism evidence="4 5">
    <name type="scientific">Euplotes crassus</name>
    <dbReference type="NCBI Taxonomy" id="5936"/>
    <lineage>
        <taxon>Eukaryota</taxon>
        <taxon>Sar</taxon>
        <taxon>Alveolata</taxon>
        <taxon>Ciliophora</taxon>
        <taxon>Intramacronucleata</taxon>
        <taxon>Spirotrichea</taxon>
        <taxon>Hypotrichia</taxon>
        <taxon>Euplotida</taxon>
        <taxon>Euplotidae</taxon>
        <taxon>Moneuplotes</taxon>
    </lineage>
</organism>
<dbReference type="PANTHER" id="PTHR45614">
    <property type="entry name" value="MYB PROTEIN-RELATED"/>
    <property type="match status" value="1"/>
</dbReference>
<accession>A0AAD1UJ51</accession>